<dbReference type="Pfam" id="PF15622">
    <property type="entry name" value="CENP_C_N"/>
    <property type="match status" value="1"/>
</dbReference>
<dbReference type="Pfam" id="PF11699">
    <property type="entry name" value="CENP-C_C"/>
    <property type="match status" value="1"/>
</dbReference>
<feature type="region of interest" description="Disordered" evidence="10">
    <location>
        <begin position="59"/>
        <end position="79"/>
    </location>
</feature>
<dbReference type="Gene3D" id="2.60.120.10">
    <property type="entry name" value="Jelly Rolls"/>
    <property type="match status" value="1"/>
</dbReference>
<feature type="region of interest" description="Disordered" evidence="10">
    <location>
        <begin position="225"/>
        <end position="464"/>
    </location>
</feature>
<dbReference type="PANTHER" id="PTHR16684:SF11">
    <property type="entry name" value="CENTROMERE PROTEIN C"/>
    <property type="match status" value="1"/>
</dbReference>
<dbReference type="Ensembl" id="ENSPCLT00000017132.1">
    <property type="protein sequence ID" value="ENSPCLP00000012896.1"/>
    <property type="gene ID" value="ENSPCLG00000010582.1"/>
</dbReference>
<evidence type="ECO:0000259" key="11">
    <source>
        <dbReference type="Pfam" id="PF11699"/>
    </source>
</evidence>
<dbReference type="OMA" id="YRARFCH"/>
<feature type="region of interest" description="Disordered" evidence="10">
    <location>
        <begin position="508"/>
        <end position="597"/>
    </location>
</feature>
<proteinExistence type="inferred from homology"/>
<dbReference type="GO" id="GO:0005721">
    <property type="term" value="C:pericentric heterochromatin"/>
    <property type="evidence" value="ECO:0007669"/>
    <property type="project" value="UniProtKB-ARBA"/>
</dbReference>
<comment type="function">
    <text evidence="5">Component of the CENPA-NAC (nucleosome-associated) complex, a complex that plays a central role in assembly of kinetochore proteins, mitotic progression and chromosome segregation. The CENPA-NAC complex recruits the CENPA-CAD (nucleosome distal) complex and may be involved in incorporation of newly synthesized CENPA into centromeres. CENPC recruits DNA methylation and DNMT3B to both centromeric and pericentromeric satellite repeats and regulates the histone code in these regions.</text>
</comment>
<keyword evidence="3" id="KW-0238">DNA-binding</keyword>
<evidence type="ECO:0000256" key="5">
    <source>
        <dbReference type="ARBA" id="ARBA00053516"/>
    </source>
</evidence>
<evidence type="ECO:0000256" key="7">
    <source>
        <dbReference type="ARBA" id="ARBA00068530"/>
    </source>
</evidence>
<comment type="subunit">
    <text evidence="6">Oligomer. Component of the CENPA-NAC complex, at least composed of CENPA, CENPC, CENPH, CENPM, CENPN, CENPT and CENPU. The CENPA-NAC complex interacts with the CENPA-CAD complex, composed of CENPI, CENPK, CENPL, CENPO, CENPP, CENPQ, CENPR and CENPS. Binds to DAXX. Interacts with DNMT3B. Interacts directly with CENPA. Identified in a centromere complex containing histones H2A, H2B and H4, and at least CENPA, CENPB, CENPC, CENPT, CENPN, HJURP, SUPT16H, SSRP1 and RSF1. Interacts with MEIKIN.</text>
</comment>
<evidence type="ECO:0000256" key="6">
    <source>
        <dbReference type="ARBA" id="ARBA00064952"/>
    </source>
</evidence>
<reference evidence="13" key="2">
    <citation type="submission" date="2025-09" db="UniProtKB">
        <authorList>
            <consortium name="Ensembl"/>
        </authorList>
    </citation>
    <scope>IDENTIFICATION</scope>
</reference>
<dbReference type="GO" id="GO:0019237">
    <property type="term" value="F:centromeric DNA binding"/>
    <property type="evidence" value="ECO:0007669"/>
    <property type="project" value="InterPro"/>
</dbReference>
<gene>
    <name evidence="13" type="primary">CENPC</name>
</gene>
<comment type="similarity">
    <text evidence="2">Belongs to the CENP-C/MIF2 family.</text>
</comment>
<dbReference type="GO" id="GO:0051315">
    <property type="term" value="P:attachment of mitotic spindle microtubules to kinetochore"/>
    <property type="evidence" value="ECO:0007669"/>
    <property type="project" value="TreeGrafter"/>
</dbReference>
<evidence type="ECO:0000256" key="10">
    <source>
        <dbReference type="SAM" id="MobiDB-lite"/>
    </source>
</evidence>
<evidence type="ECO:0000256" key="3">
    <source>
        <dbReference type="ARBA" id="ARBA00023125"/>
    </source>
</evidence>
<evidence type="ECO:0000256" key="4">
    <source>
        <dbReference type="ARBA" id="ARBA00023242"/>
    </source>
</evidence>
<feature type="domain" description="Mif2/CENP-C cupin" evidence="11">
    <location>
        <begin position="763"/>
        <end position="846"/>
    </location>
</feature>
<keyword evidence="4" id="KW-0539">Nucleus</keyword>
<dbReference type="InterPro" id="IPR028386">
    <property type="entry name" value="CENP-C/Mif2/cnp3"/>
</dbReference>
<dbReference type="AlphaFoldDB" id="A0A669QFS4"/>
<dbReference type="PANTHER" id="PTHR16684">
    <property type="entry name" value="CENTROMERE PROTEIN C"/>
    <property type="match status" value="1"/>
</dbReference>
<comment type="subcellular location">
    <subcellularLocation>
        <location evidence="1">Nucleus</location>
    </subcellularLocation>
</comment>
<dbReference type="GO" id="GO:0051382">
    <property type="term" value="P:kinetochore assembly"/>
    <property type="evidence" value="ECO:0007669"/>
    <property type="project" value="InterPro"/>
</dbReference>
<feature type="domain" description="Kinetochore assembly subunit CENP-C N-terminal" evidence="12">
    <location>
        <begin position="6"/>
        <end position="71"/>
    </location>
</feature>
<dbReference type="Proteomes" id="UP000472261">
    <property type="component" value="Unplaced"/>
</dbReference>
<dbReference type="FunFam" id="2.60.120.10:FF:000033">
    <property type="entry name" value="Centromere protein C 1"/>
    <property type="match status" value="1"/>
</dbReference>
<dbReference type="GO" id="GO:0051455">
    <property type="term" value="P:spindle attachment to meiosis I kinetochore"/>
    <property type="evidence" value="ECO:0007669"/>
    <property type="project" value="TreeGrafter"/>
</dbReference>
<evidence type="ECO:0000256" key="8">
    <source>
        <dbReference type="ARBA" id="ARBA00082151"/>
    </source>
</evidence>
<feature type="compositionally biased region" description="Polar residues" evidence="10">
    <location>
        <begin position="549"/>
        <end position="559"/>
    </location>
</feature>
<dbReference type="InterPro" id="IPR011051">
    <property type="entry name" value="RmlC_Cupin_sf"/>
</dbReference>
<feature type="compositionally biased region" description="Polar residues" evidence="10">
    <location>
        <begin position="380"/>
        <end position="389"/>
    </location>
</feature>
<evidence type="ECO:0000256" key="9">
    <source>
        <dbReference type="ARBA" id="ARBA00083562"/>
    </source>
</evidence>
<feature type="region of interest" description="Disordered" evidence="10">
    <location>
        <begin position="607"/>
        <end position="626"/>
    </location>
</feature>
<dbReference type="GO" id="GO:0005634">
    <property type="term" value="C:nucleus"/>
    <property type="evidence" value="ECO:0007669"/>
    <property type="project" value="UniProtKB-SubCell"/>
</dbReference>
<feature type="compositionally biased region" description="Polar residues" evidence="10">
    <location>
        <begin position="454"/>
        <end position="464"/>
    </location>
</feature>
<feature type="compositionally biased region" description="Basic residues" evidence="10">
    <location>
        <begin position="573"/>
        <end position="584"/>
    </location>
</feature>
<reference evidence="13" key="1">
    <citation type="submission" date="2025-08" db="UniProtKB">
        <authorList>
            <consortium name="Ensembl"/>
        </authorList>
    </citation>
    <scope>IDENTIFICATION</scope>
</reference>
<feature type="compositionally biased region" description="Polar residues" evidence="10">
    <location>
        <begin position="59"/>
        <end position="73"/>
    </location>
</feature>
<feature type="compositionally biased region" description="Basic and acidic residues" evidence="10">
    <location>
        <begin position="243"/>
        <end position="254"/>
    </location>
</feature>
<evidence type="ECO:0000256" key="1">
    <source>
        <dbReference type="ARBA" id="ARBA00004123"/>
    </source>
</evidence>
<feature type="compositionally biased region" description="Basic and acidic residues" evidence="10">
    <location>
        <begin position="261"/>
        <end position="283"/>
    </location>
</feature>
<feature type="compositionally biased region" description="Basic and acidic residues" evidence="10">
    <location>
        <begin position="607"/>
        <end position="617"/>
    </location>
</feature>
<evidence type="ECO:0000259" key="12">
    <source>
        <dbReference type="Pfam" id="PF15622"/>
    </source>
</evidence>
<dbReference type="InterPro" id="IPR028052">
    <property type="entry name" value="CENP-C_N_dom"/>
</dbReference>
<feature type="compositionally biased region" description="Basic residues" evidence="10">
    <location>
        <begin position="409"/>
        <end position="423"/>
    </location>
</feature>
<accession>A0A669QFS4</accession>
<feature type="compositionally biased region" description="Basic and acidic residues" evidence="10">
    <location>
        <begin position="344"/>
        <end position="357"/>
    </location>
</feature>
<dbReference type="GO" id="GO:0000776">
    <property type="term" value="C:kinetochore"/>
    <property type="evidence" value="ECO:0007669"/>
    <property type="project" value="InterPro"/>
</dbReference>
<evidence type="ECO:0000313" key="14">
    <source>
        <dbReference type="Proteomes" id="UP000472261"/>
    </source>
</evidence>
<dbReference type="InterPro" id="IPR025974">
    <property type="entry name" value="Mif2/CENP-C_cupin"/>
</dbReference>
<evidence type="ECO:0000313" key="13">
    <source>
        <dbReference type="Ensembl" id="ENSPCLP00000012896.1"/>
    </source>
</evidence>
<feature type="compositionally biased region" description="Basic residues" evidence="10">
    <location>
        <begin position="525"/>
        <end position="537"/>
    </location>
</feature>
<sequence length="872" mass="97794">MAKRLDHLKQYYRARFCGQEGKKINIQPGENVLKYIQDCFECDDTDVIVSSPDATCFSTPHVRNQERTSTQSPKPDAGLTNVVGNRTCHSAVSLPATPAETVRSKEELYVFYPEPGRNSRIADSVKTDSPVPRGETQVLTFKDVEVLCESPAKLSDPEDDHGIVGSPLLVEEAKTSPVQTRTVSIAPSSPPPIKDQNVEIESDCEFLIDESDCLSFKSWFSIPRKNRKSKKDGSATPVLKSQSSEKEKTADKKCKNMKVQAEVHSEQKMKKVGGQHDLKRISESHPVSSDIEGKVFKSQMRSSTRVGKSKTDQLKGSSKHRKMSYESEAEQLMLSGLDSEASDEEQKIRRVMAREDLPMPSAEHQQEQMLSPKKNLTPCKYQQSASKAYQRSVHKKQTKQKLANDKVLKNKRKKLKKSGKRNGNKNPEQQRWKSSDSEPGEEGLEREPLESNEMFTSPPHQELQTSVLQKLAKSEKAEKVLHSLETVTDVNNKTPLKAAELLQHLIGSMKNSEKKKSSATSSGKTLKKIHHRAHKRACSITGDTERQNTTDSDGSSAQEVTRKKRKQSDMKTSKKRKSNGHQRLQHSAAAEKAMGPESGLVLEHSEKYTSPSKHCEENNESSDNSEDLHCQIKNLLSDEIGRQKIVLPSNTPNVRRTKRIRLKPLEYWRGERVTYTLKPSGRLLISGIAGAETEPHTKNKLKSHHKQKRTRTKSEVAKCLDIPLADASKPTSIVDPVTNREVLLECVNSGSSHSCFFEDESIKVYKSLNTSDFAAGKLILKPLKEKGHQFVHMDTIAFYVIRGQIIITLHKTSYYLTSGDYFYVPAGNGYNVRNLLNEESVLHFTQLKNDRAPVGAELCSVANENWSLEGKT</sequence>
<dbReference type="InterPro" id="IPR014710">
    <property type="entry name" value="RmlC-like_jellyroll"/>
</dbReference>
<protein>
    <recommendedName>
        <fullName evidence="7">Centromere protein C</fullName>
    </recommendedName>
    <alternativeName>
        <fullName evidence="8">Centromere autoantigen C</fullName>
    </alternativeName>
    <alternativeName>
        <fullName evidence="9">Centromere protein C 1</fullName>
    </alternativeName>
</protein>
<name>A0A669QFS4_PHACC</name>
<evidence type="ECO:0000256" key="2">
    <source>
        <dbReference type="ARBA" id="ARBA00010291"/>
    </source>
</evidence>
<keyword evidence="14" id="KW-1185">Reference proteome</keyword>
<dbReference type="SUPFAM" id="SSF51182">
    <property type="entry name" value="RmlC-like cupins"/>
    <property type="match status" value="1"/>
</dbReference>
<organism evidence="13 14">
    <name type="scientific">Phasianus colchicus</name>
    <name type="common">Common pheasant</name>
    <dbReference type="NCBI Taxonomy" id="9054"/>
    <lineage>
        <taxon>Eukaryota</taxon>
        <taxon>Metazoa</taxon>
        <taxon>Chordata</taxon>
        <taxon>Craniata</taxon>
        <taxon>Vertebrata</taxon>
        <taxon>Euteleostomi</taxon>
        <taxon>Archelosauria</taxon>
        <taxon>Archosauria</taxon>
        <taxon>Dinosauria</taxon>
        <taxon>Saurischia</taxon>
        <taxon>Theropoda</taxon>
        <taxon>Coelurosauria</taxon>
        <taxon>Aves</taxon>
        <taxon>Neognathae</taxon>
        <taxon>Galloanserae</taxon>
        <taxon>Galliformes</taxon>
        <taxon>Phasianidae</taxon>
        <taxon>Phasianinae</taxon>
        <taxon>Phasianus</taxon>
    </lineage>
</organism>